<comment type="caution">
    <text evidence="2">The sequence shown here is derived from an EMBL/GenBank/DDBJ whole genome shotgun (WGS) entry which is preliminary data.</text>
</comment>
<evidence type="ECO:0000256" key="1">
    <source>
        <dbReference type="SAM" id="MobiDB-lite"/>
    </source>
</evidence>
<dbReference type="Proteomes" id="UP000739538">
    <property type="component" value="Unassembled WGS sequence"/>
</dbReference>
<dbReference type="AlphaFoldDB" id="A0A956N8N9"/>
<reference evidence="2" key="1">
    <citation type="submission" date="2020-04" db="EMBL/GenBank/DDBJ databases">
        <authorList>
            <person name="Zhang T."/>
        </authorList>
    </citation>
    <scope>NUCLEOTIDE SEQUENCE</scope>
    <source>
        <strain evidence="2">HKST-UBA02</strain>
    </source>
</reference>
<name>A0A956N8N9_UNCEI</name>
<evidence type="ECO:0000313" key="2">
    <source>
        <dbReference type="EMBL" id="MCA9754436.1"/>
    </source>
</evidence>
<proteinExistence type="predicted"/>
<feature type="region of interest" description="Disordered" evidence="1">
    <location>
        <begin position="198"/>
        <end position="221"/>
    </location>
</feature>
<dbReference type="InterPro" id="IPR023614">
    <property type="entry name" value="Porin_dom_sf"/>
</dbReference>
<organism evidence="2 3">
    <name type="scientific">Eiseniibacteriota bacterium</name>
    <dbReference type="NCBI Taxonomy" id="2212470"/>
    <lineage>
        <taxon>Bacteria</taxon>
        <taxon>Candidatus Eiseniibacteriota</taxon>
    </lineage>
</organism>
<reference evidence="2" key="2">
    <citation type="journal article" date="2021" name="Microbiome">
        <title>Successional dynamics and alternative stable states in a saline activated sludge microbial community over 9 years.</title>
        <authorList>
            <person name="Wang Y."/>
            <person name="Ye J."/>
            <person name="Ju F."/>
            <person name="Liu L."/>
            <person name="Boyd J.A."/>
            <person name="Deng Y."/>
            <person name="Parks D.H."/>
            <person name="Jiang X."/>
            <person name="Yin X."/>
            <person name="Woodcroft B.J."/>
            <person name="Tyson G.W."/>
            <person name="Hugenholtz P."/>
            <person name="Polz M.F."/>
            <person name="Zhang T."/>
        </authorList>
    </citation>
    <scope>NUCLEOTIDE SEQUENCE</scope>
    <source>
        <strain evidence="2">HKST-UBA02</strain>
    </source>
</reference>
<evidence type="ECO:0008006" key="4">
    <source>
        <dbReference type="Google" id="ProtNLM"/>
    </source>
</evidence>
<accession>A0A956N8N9</accession>
<sequence>MLRPNQPDRLAVPVWYVTRTPARLVFATLTVAMFAVALLAVATPASAGVTNPKISILGQPSIVWTDDAENPDRKRPVLDIGETEIIYDDYLNPYASGYFTLAIAEEGLELEEGYFTLFRGLPGELALKGGQYRVPFGRINPTHPHALPFAEPFEVVSSYLPGEEALIEPGVELSRRIPIVGDVSVEVQADWLQGNSFRVEREADETDSTDPLNSGGDDGAELTRPAFFGRLSGFGMLGERSALEVGLSAVGGTNNVDAGTRTYVYGADAKAKLWTSPQSYLVLQGELLSRSLEEAAWEDGGYVSNDLDSVGGYLFADFNWASRYNVGASFEVFEEPVARGGEGDATRDGNPTMRGLGLFGGIALMEETTAIRLDWKRLDPDEGDGSNTLTLRVIYSMGPHKAHQF</sequence>
<dbReference type="EMBL" id="JAGQHS010000003">
    <property type="protein sequence ID" value="MCA9754436.1"/>
    <property type="molecule type" value="Genomic_DNA"/>
</dbReference>
<protein>
    <recommendedName>
        <fullName evidence="4">Porin</fullName>
    </recommendedName>
</protein>
<evidence type="ECO:0000313" key="3">
    <source>
        <dbReference type="Proteomes" id="UP000739538"/>
    </source>
</evidence>
<gene>
    <name evidence="2" type="ORF">KDA27_01435</name>
</gene>
<dbReference type="Gene3D" id="2.40.160.10">
    <property type="entry name" value="Porin"/>
    <property type="match status" value="1"/>
</dbReference>